<organism evidence="1">
    <name type="scientific">viral metagenome</name>
    <dbReference type="NCBI Taxonomy" id="1070528"/>
    <lineage>
        <taxon>unclassified sequences</taxon>
        <taxon>metagenomes</taxon>
        <taxon>organismal metagenomes</taxon>
    </lineage>
</organism>
<reference evidence="1" key="1">
    <citation type="submission" date="2020-03" db="EMBL/GenBank/DDBJ databases">
        <title>The deep terrestrial virosphere.</title>
        <authorList>
            <person name="Holmfeldt K."/>
            <person name="Nilsson E."/>
            <person name="Simone D."/>
            <person name="Lopez-Fernandez M."/>
            <person name="Wu X."/>
            <person name="de Brujin I."/>
            <person name="Lundin D."/>
            <person name="Andersson A."/>
            <person name="Bertilsson S."/>
            <person name="Dopson M."/>
        </authorList>
    </citation>
    <scope>NUCLEOTIDE SEQUENCE</scope>
    <source>
        <strain evidence="1">MM415B03470</strain>
    </source>
</reference>
<accession>A0A6M3L9P6</accession>
<protein>
    <submittedName>
        <fullName evidence="1">Uncharacterized protein</fullName>
    </submittedName>
</protein>
<dbReference type="AlphaFoldDB" id="A0A6M3L9P6"/>
<sequence>MKPKDPHTDRIGLNIFVIQSYLTEIFYALQRVGTLLDEIEKLKGE</sequence>
<evidence type="ECO:0000313" key="1">
    <source>
        <dbReference type="EMBL" id="QJA91119.1"/>
    </source>
</evidence>
<name>A0A6M3L9P6_9ZZZZ</name>
<dbReference type="EMBL" id="MT142963">
    <property type="protein sequence ID" value="QJA91119.1"/>
    <property type="molecule type" value="Genomic_DNA"/>
</dbReference>
<gene>
    <name evidence="1" type="ORF">MM415B03470_0007</name>
</gene>
<proteinExistence type="predicted"/>